<feature type="region of interest" description="Disordered" evidence="1">
    <location>
        <begin position="31"/>
        <end position="66"/>
    </location>
</feature>
<evidence type="ECO:0000313" key="2">
    <source>
        <dbReference type="EMBL" id="KAF3548185.1"/>
    </source>
</evidence>
<evidence type="ECO:0000256" key="1">
    <source>
        <dbReference type="SAM" id="MobiDB-lite"/>
    </source>
</evidence>
<comment type="caution">
    <text evidence="2">The sequence shown here is derived from an EMBL/GenBank/DDBJ whole genome shotgun (WGS) entry which is preliminary data.</text>
</comment>
<name>A0ABQ7C7J7_BRACR</name>
<gene>
    <name evidence="2" type="ORF">DY000_02006488</name>
</gene>
<proteinExistence type="predicted"/>
<evidence type="ECO:0000313" key="3">
    <source>
        <dbReference type="Proteomes" id="UP000266723"/>
    </source>
</evidence>
<organism evidence="2 3">
    <name type="scientific">Brassica cretica</name>
    <name type="common">Mustard</name>
    <dbReference type="NCBI Taxonomy" id="69181"/>
    <lineage>
        <taxon>Eukaryota</taxon>
        <taxon>Viridiplantae</taxon>
        <taxon>Streptophyta</taxon>
        <taxon>Embryophyta</taxon>
        <taxon>Tracheophyta</taxon>
        <taxon>Spermatophyta</taxon>
        <taxon>Magnoliopsida</taxon>
        <taxon>eudicotyledons</taxon>
        <taxon>Gunneridae</taxon>
        <taxon>Pentapetalae</taxon>
        <taxon>rosids</taxon>
        <taxon>malvids</taxon>
        <taxon>Brassicales</taxon>
        <taxon>Brassicaceae</taxon>
        <taxon>Brassiceae</taxon>
        <taxon>Brassica</taxon>
    </lineage>
</organism>
<sequence length="66" mass="7217">MFGNMEGYPYQKFPISRRKGAILGPGLENSITANRVPSSGDPGNRGSFQRGSRGRCPAWAPEEFNT</sequence>
<protein>
    <submittedName>
        <fullName evidence="2">Uncharacterized protein</fullName>
    </submittedName>
</protein>
<dbReference type="EMBL" id="QGKV02000832">
    <property type="protein sequence ID" value="KAF3548185.1"/>
    <property type="molecule type" value="Genomic_DNA"/>
</dbReference>
<keyword evidence="3" id="KW-1185">Reference proteome</keyword>
<reference evidence="2 3" key="1">
    <citation type="journal article" date="2020" name="BMC Genomics">
        <title>Intraspecific diversification of the crop wild relative Brassica cretica Lam. using demographic model selection.</title>
        <authorList>
            <person name="Kioukis A."/>
            <person name="Michalopoulou V.A."/>
            <person name="Briers L."/>
            <person name="Pirintsos S."/>
            <person name="Studholme D.J."/>
            <person name="Pavlidis P."/>
            <person name="Sarris P.F."/>
        </authorList>
    </citation>
    <scope>NUCLEOTIDE SEQUENCE [LARGE SCALE GENOMIC DNA]</scope>
    <source>
        <strain evidence="3">cv. PFS-1207/04</strain>
    </source>
</reference>
<accession>A0ABQ7C7J7</accession>
<dbReference type="Proteomes" id="UP000266723">
    <property type="component" value="Unassembled WGS sequence"/>
</dbReference>